<reference evidence="1 2" key="1">
    <citation type="submission" date="2019-12" db="EMBL/GenBank/DDBJ databases">
        <title>The draft genomic sequence of strain Chitinophaga oryziterrae JCM 16595.</title>
        <authorList>
            <person name="Zhang X."/>
        </authorList>
    </citation>
    <scope>NUCLEOTIDE SEQUENCE [LARGE SCALE GENOMIC DNA]</scope>
    <source>
        <strain evidence="1 2">JCM 16595</strain>
    </source>
</reference>
<accession>A0A6N8J8K2</accession>
<dbReference type="OrthoDB" id="900833at976"/>
<name>A0A6N8J8K2_9BACT</name>
<gene>
    <name evidence="1" type="ORF">GO495_10100</name>
</gene>
<dbReference type="EMBL" id="WRXO01000002">
    <property type="protein sequence ID" value="MVT40931.1"/>
    <property type="molecule type" value="Genomic_DNA"/>
</dbReference>
<sequence length="120" mass="13760">MIRYYCFFITVLLLTACINKRDKSDFRSSFKSCNNLTTELYRVYGGGALGGDLLTAYLTDSTNFRMYLGLFDDAKGGYFCECRGDTIVVEEIMTTDNGYRKIVGTRRFSLKELKKQGKFE</sequence>
<proteinExistence type="predicted"/>
<comment type="caution">
    <text evidence="1">The sequence shown here is derived from an EMBL/GenBank/DDBJ whole genome shotgun (WGS) entry which is preliminary data.</text>
</comment>
<organism evidence="1 2">
    <name type="scientific">Chitinophaga oryziterrae</name>
    <dbReference type="NCBI Taxonomy" id="1031224"/>
    <lineage>
        <taxon>Bacteria</taxon>
        <taxon>Pseudomonadati</taxon>
        <taxon>Bacteroidota</taxon>
        <taxon>Chitinophagia</taxon>
        <taxon>Chitinophagales</taxon>
        <taxon>Chitinophagaceae</taxon>
        <taxon>Chitinophaga</taxon>
    </lineage>
</organism>
<dbReference type="Proteomes" id="UP000468388">
    <property type="component" value="Unassembled WGS sequence"/>
</dbReference>
<evidence type="ECO:0008006" key="3">
    <source>
        <dbReference type="Google" id="ProtNLM"/>
    </source>
</evidence>
<dbReference type="PROSITE" id="PS51257">
    <property type="entry name" value="PROKAR_LIPOPROTEIN"/>
    <property type="match status" value="1"/>
</dbReference>
<dbReference type="RefSeq" id="WP_157299559.1">
    <property type="nucleotide sequence ID" value="NZ_BAAAZB010000010.1"/>
</dbReference>
<evidence type="ECO:0000313" key="2">
    <source>
        <dbReference type="Proteomes" id="UP000468388"/>
    </source>
</evidence>
<protein>
    <recommendedName>
        <fullName evidence="3">Lipoprotein</fullName>
    </recommendedName>
</protein>
<dbReference type="AlphaFoldDB" id="A0A6N8J8K2"/>
<evidence type="ECO:0000313" key="1">
    <source>
        <dbReference type="EMBL" id="MVT40931.1"/>
    </source>
</evidence>
<keyword evidence="2" id="KW-1185">Reference proteome</keyword>